<keyword evidence="1" id="KW-0805">Transcription regulation</keyword>
<dbReference type="AlphaFoldDB" id="A0A9E2KD05"/>
<proteinExistence type="predicted"/>
<dbReference type="EMBL" id="JAHLFQ010000149">
    <property type="protein sequence ID" value="MBU3804426.1"/>
    <property type="molecule type" value="Genomic_DNA"/>
</dbReference>
<dbReference type="InterPro" id="IPR036388">
    <property type="entry name" value="WH-like_DNA-bd_sf"/>
</dbReference>
<evidence type="ECO:0000259" key="4">
    <source>
        <dbReference type="PROSITE" id="PS51118"/>
    </source>
</evidence>
<gene>
    <name evidence="5" type="ORF">H9872_06690</name>
</gene>
<keyword evidence="3" id="KW-0804">Transcription</keyword>
<evidence type="ECO:0000313" key="6">
    <source>
        <dbReference type="Proteomes" id="UP000824229"/>
    </source>
</evidence>
<evidence type="ECO:0000256" key="1">
    <source>
        <dbReference type="ARBA" id="ARBA00023015"/>
    </source>
</evidence>
<reference evidence="5" key="2">
    <citation type="submission" date="2021-04" db="EMBL/GenBank/DDBJ databases">
        <authorList>
            <person name="Gilroy R."/>
        </authorList>
    </citation>
    <scope>NUCLEOTIDE SEQUENCE</scope>
    <source>
        <strain evidence="5">B5-657</strain>
    </source>
</reference>
<evidence type="ECO:0000313" key="5">
    <source>
        <dbReference type="EMBL" id="MBU3804426.1"/>
    </source>
</evidence>
<accession>A0A9E2KD05</accession>
<dbReference type="SUPFAM" id="SSF46785">
    <property type="entry name" value="Winged helix' DNA-binding domain"/>
    <property type="match status" value="1"/>
</dbReference>
<dbReference type="InterPro" id="IPR011991">
    <property type="entry name" value="ArsR-like_HTH"/>
</dbReference>
<dbReference type="PANTHER" id="PTHR33204:SF29">
    <property type="entry name" value="TRANSCRIPTIONAL REGULATOR"/>
    <property type="match status" value="1"/>
</dbReference>
<dbReference type="Proteomes" id="UP000824229">
    <property type="component" value="Unassembled WGS sequence"/>
</dbReference>
<evidence type="ECO:0000256" key="3">
    <source>
        <dbReference type="ARBA" id="ARBA00023163"/>
    </source>
</evidence>
<dbReference type="Pfam" id="PF01638">
    <property type="entry name" value="HxlR"/>
    <property type="match status" value="1"/>
</dbReference>
<feature type="domain" description="HTH hxlR-type" evidence="4">
    <location>
        <begin position="16"/>
        <end position="111"/>
    </location>
</feature>
<evidence type="ECO:0000256" key="2">
    <source>
        <dbReference type="ARBA" id="ARBA00023125"/>
    </source>
</evidence>
<reference evidence="5" key="1">
    <citation type="journal article" date="2021" name="PeerJ">
        <title>Extensive microbial diversity within the chicken gut microbiome revealed by metagenomics and culture.</title>
        <authorList>
            <person name="Gilroy R."/>
            <person name="Ravi A."/>
            <person name="Getino M."/>
            <person name="Pursley I."/>
            <person name="Horton D.L."/>
            <person name="Alikhan N.F."/>
            <person name="Baker D."/>
            <person name="Gharbi K."/>
            <person name="Hall N."/>
            <person name="Watson M."/>
            <person name="Adriaenssens E.M."/>
            <person name="Foster-Nyarko E."/>
            <person name="Jarju S."/>
            <person name="Secka A."/>
            <person name="Antonio M."/>
            <person name="Oren A."/>
            <person name="Chaudhuri R.R."/>
            <person name="La Ragione R."/>
            <person name="Hildebrand F."/>
            <person name="Pallen M.J."/>
        </authorList>
    </citation>
    <scope>NUCLEOTIDE SEQUENCE</scope>
    <source>
        <strain evidence="5">B5-657</strain>
    </source>
</reference>
<keyword evidence="2" id="KW-0238">DNA-binding</keyword>
<dbReference type="PROSITE" id="PS51118">
    <property type="entry name" value="HTH_HXLR"/>
    <property type="match status" value="1"/>
</dbReference>
<protein>
    <submittedName>
        <fullName evidence="5">Helix-turn-helix transcriptional regulator</fullName>
    </submittedName>
</protein>
<comment type="caution">
    <text evidence="5">The sequence shown here is derived from an EMBL/GenBank/DDBJ whole genome shotgun (WGS) entry which is preliminary data.</text>
</comment>
<sequence length="111" mass="13231">MSMKDFQNNIRSIKDTPFGYTLSIISGKWKMVIMYWIIEHQPIRYNELHRKIGTISYRTLSQQLRELEDDGIIIRKEYPQIPPKVEYSLSEKGLSLMPILEEMCKWGENHL</sequence>
<dbReference type="PANTHER" id="PTHR33204">
    <property type="entry name" value="TRANSCRIPTIONAL REGULATOR, MARR FAMILY"/>
    <property type="match status" value="1"/>
</dbReference>
<dbReference type="InterPro" id="IPR002577">
    <property type="entry name" value="HTH_HxlR"/>
</dbReference>
<dbReference type="CDD" id="cd00090">
    <property type="entry name" value="HTH_ARSR"/>
    <property type="match status" value="1"/>
</dbReference>
<organism evidence="5 6">
    <name type="scientific">Candidatus Cellulosilyticum pullistercoris</name>
    <dbReference type="NCBI Taxonomy" id="2838521"/>
    <lineage>
        <taxon>Bacteria</taxon>
        <taxon>Bacillati</taxon>
        <taxon>Bacillota</taxon>
        <taxon>Clostridia</taxon>
        <taxon>Lachnospirales</taxon>
        <taxon>Cellulosilyticaceae</taxon>
        <taxon>Cellulosilyticum</taxon>
    </lineage>
</organism>
<dbReference type="Gene3D" id="1.10.10.10">
    <property type="entry name" value="Winged helix-like DNA-binding domain superfamily/Winged helix DNA-binding domain"/>
    <property type="match status" value="1"/>
</dbReference>
<dbReference type="InterPro" id="IPR036390">
    <property type="entry name" value="WH_DNA-bd_sf"/>
</dbReference>
<name>A0A9E2KD05_9FIRM</name>
<dbReference type="GO" id="GO:0003677">
    <property type="term" value="F:DNA binding"/>
    <property type="evidence" value="ECO:0007669"/>
    <property type="project" value="UniProtKB-KW"/>
</dbReference>